<evidence type="ECO:0000313" key="2">
    <source>
        <dbReference type="EMBL" id="MDC0721628.1"/>
    </source>
</evidence>
<proteinExistence type="predicted"/>
<dbReference type="InterPro" id="IPR013325">
    <property type="entry name" value="RNA_pol_sigma_r2"/>
</dbReference>
<evidence type="ECO:0000259" key="1">
    <source>
        <dbReference type="Pfam" id="PF04542"/>
    </source>
</evidence>
<accession>A0ABT5E6Z1</accession>
<comment type="caution">
    <text evidence="2">The sequence shown here is derived from an EMBL/GenBank/DDBJ whole genome shotgun (WGS) entry which is preliminary data.</text>
</comment>
<dbReference type="Gene3D" id="1.10.1740.10">
    <property type="match status" value="1"/>
</dbReference>
<protein>
    <submittedName>
        <fullName evidence="2">Sigma-70 family RNA polymerase sigma factor</fullName>
    </submittedName>
</protein>
<dbReference type="Pfam" id="PF04542">
    <property type="entry name" value="Sigma70_r2"/>
    <property type="match status" value="1"/>
</dbReference>
<dbReference type="Gene3D" id="1.10.10.10">
    <property type="entry name" value="Winged helix-like DNA-binding domain superfamily/Winged helix DNA-binding domain"/>
    <property type="match status" value="1"/>
</dbReference>
<organism evidence="2 3">
    <name type="scientific">Nannocystis bainbridge</name>
    <dbReference type="NCBI Taxonomy" id="2995303"/>
    <lineage>
        <taxon>Bacteria</taxon>
        <taxon>Pseudomonadati</taxon>
        <taxon>Myxococcota</taxon>
        <taxon>Polyangia</taxon>
        <taxon>Nannocystales</taxon>
        <taxon>Nannocystaceae</taxon>
        <taxon>Nannocystis</taxon>
    </lineage>
</organism>
<reference evidence="2 3" key="1">
    <citation type="submission" date="2022-11" db="EMBL/GenBank/DDBJ databases">
        <title>Minimal conservation of predation-associated metabolite biosynthetic gene clusters underscores biosynthetic potential of Myxococcota including descriptions for ten novel species: Archangium lansinium sp. nov., Myxococcus landrumus sp. nov., Nannocystis bai.</title>
        <authorList>
            <person name="Ahearne A."/>
            <person name="Stevens C."/>
            <person name="Dowd S."/>
        </authorList>
    </citation>
    <scope>NUCLEOTIDE SEQUENCE [LARGE SCALE GENOMIC DNA]</scope>
    <source>
        <strain evidence="2 3">BB15-2</strain>
    </source>
</reference>
<dbReference type="SUPFAM" id="SSF88659">
    <property type="entry name" value="Sigma3 and sigma4 domains of RNA polymerase sigma factors"/>
    <property type="match status" value="1"/>
</dbReference>
<dbReference type="SUPFAM" id="SSF88946">
    <property type="entry name" value="Sigma2 domain of RNA polymerase sigma factors"/>
    <property type="match status" value="1"/>
</dbReference>
<keyword evidence="3" id="KW-1185">Reference proteome</keyword>
<dbReference type="InterPro" id="IPR036388">
    <property type="entry name" value="WH-like_DNA-bd_sf"/>
</dbReference>
<dbReference type="RefSeq" id="WP_272090130.1">
    <property type="nucleotide sequence ID" value="NZ_JAQNDL010000003.1"/>
</dbReference>
<name>A0ABT5E6Z1_9BACT</name>
<evidence type="ECO:0000313" key="3">
    <source>
        <dbReference type="Proteomes" id="UP001221686"/>
    </source>
</evidence>
<dbReference type="InterPro" id="IPR007627">
    <property type="entry name" value="RNA_pol_sigma70_r2"/>
</dbReference>
<feature type="domain" description="RNA polymerase sigma-70 region 2" evidence="1">
    <location>
        <begin position="40"/>
        <end position="100"/>
    </location>
</feature>
<gene>
    <name evidence="2" type="ORF">POL25_32265</name>
</gene>
<dbReference type="InterPro" id="IPR013324">
    <property type="entry name" value="RNA_pol_sigma_r3/r4-like"/>
</dbReference>
<dbReference type="Proteomes" id="UP001221686">
    <property type="component" value="Unassembled WGS sequence"/>
</dbReference>
<sequence length="209" mass="23385">MSTRDQELVRRVVAGDGAATRELVTRLLEVVAREVGFVLLRRAAPSRRDPRQERDDLAQDVLVGLLSDGAQELARWDPARGRSLDSFVQLIARRRAIRLLSGGRGNPWGHDPVAPDDLEELHEGAARDVEELEARNELASVLDGLHAHMSDRDAELFELVFVEERAPEEVCEQMSMTRAALNTWRHRLRKLAKQLAEQALRPARPGGGP</sequence>
<dbReference type="EMBL" id="JAQNDL010000003">
    <property type="protein sequence ID" value="MDC0721628.1"/>
    <property type="molecule type" value="Genomic_DNA"/>
</dbReference>